<name>A0A2H3DEE8_ARMGA</name>
<dbReference type="AlphaFoldDB" id="A0A2H3DEE8"/>
<dbReference type="STRING" id="47427.A0A2H3DEE8"/>
<evidence type="ECO:0000313" key="1">
    <source>
        <dbReference type="EMBL" id="PBK85856.1"/>
    </source>
</evidence>
<dbReference type="Proteomes" id="UP000217790">
    <property type="component" value="Unassembled WGS sequence"/>
</dbReference>
<sequence>MFGVRRPVYIPRHTTRSHFFHAHPPRPWMDICAKLRRVSYPMLARIDNLPSLSLPSFDLHILRHHSAFWTTPYRYPFLVDADDEASGSPPTPLPATPTCTRSHHAMSIPHASAIADSGHLHAYRRQSSLEYHHFPRPSAYCGHSVPKSYTLSMLCSQYYCSPRPCTSCYPPGAVVSSSRGVYHHFHPDQSWVRYVLTLKNSR</sequence>
<protein>
    <submittedName>
        <fullName evidence="1">Uncharacterized protein</fullName>
    </submittedName>
</protein>
<dbReference type="OrthoDB" id="3259156at2759"/>
<reference evidence="2" key="1">
    <citation type="journal article" date="2017" name="Nat. Ecol. Evol.">
        <title>Genome expansion and lineage-specific genetic innovations in the forest pathogenic fungi Armillaria.</title>
        <authorList>
            <person name="Sipos G."/>
            <person name="Prasanna A.N."/>
            <person name="Walter M.C."/>
            <person name="O'Connor E."/>
            <person name="Balint B."/>
            <person name="Krizsan K."/>
            <person name="Kiss B."/>
            <person name="Hess J."/>
            <person name="Varga T."/>
            <person name="Slot J."/>
            <person name="Riley R."/>
            <person name="Boka B."/>
            <person name="Rigling D."/>
            <person name="Barry K."/>
            <person name="Lee J."/>
            <person name="Mihaltcheva S."/>
            <person name="LaButti K."/>
            <person name="Lipzen A."/>
            <person name="Waldron R."/>
            <person name="Moloney N.M."/>
            <person name="Sperisen C."/>
            <person name="Kredics L."/>
            <person name="Vagvoelgyi C."/>
            <person name="Patrignani A."/>
            <person name="Fitzpatrick D."/>
            <person name="Nagy I."/>
            <person name="Doyle S."/>
            <person name="Anderson J.B."/>
            <person name="Grigoriev I.V."/>
            <person name="Gueldener U."/>
            <person name="Muensterkoetter M."/>
            <person name="Nagy L.G."/>
        </authorList>
    </citation>
    <scope>NUCLEOTIDE SEQUENCE [LARGE SCALE GENOMIC DNA]</scope>
    <source>
        <strain evidence="2">Ar21-2</strain>
    </source>
</reference>
<evidence type="ECO:0000313" key="2">
    <source>
        <dbReference type="Proteomes" id="UP000217790"/>
    </source>
</evidence>
<proteinExistence type="predicted"/>
<organism evidence="1 2">
    <name type="scientific">Armillaria gallica</name>
    <name type="common">Bulbous honey fungus</name>
    <name type="synonym">Armillaria bulbosa</name>
    <dbReference type="NCBI Taxonomy" id="47427"/>
    <lineage>
        <taxon>Eukaryota</taxon>
        <taxon>Fungi</taxon>
        <taxon>Dikarya</taxon>
        <taxon>Basidiomycota</taxon>
        <taxon>Agaricomycotina</taxon>
        <taxon>Agaricomycetes</taxon>
        <taxon>Agaricomycetidae</taxon>
        <taxon>Agaricales</taxon>
        <taxon>Marasmiineae</taxon>
        <taxon>Physalacriaceae</taxon>
        <taxon>Armillaria</taxon>
    </lineage>
</organism>
<accession>A0A2H3DEE8</accession>
<gene>
    <name evidence="1" type="ORF">ARMGADRAFT_545905</name>
</gene>
<dbReference type="InParanoid" id="A0A2H3DEE8"/>
<keyword evidence="2" id="KW-1185">Reference proteome</keyword>
<dbReference type="EMBL" id="KZ293688">
    <property type="protein sequence ID" value="PBK85856.1"/>
    <property type="molecule type" value="Genomic_DNA"/>
</dbReference>